<dbReference type="Pfam" id="PF02321">
    <property type="entry name" value="OEP"/>
    <property type="match status" value="1"/>
</dbReference>
<dbReference type="GO" id="GO:0015288">
    <property type="term" value="F:porin activity"/>
    <property type="evidence" value="ECO:0007669"/>
    <property type="project" value="TreeGrafter"/>
</dbReference>
<evidence type="ECO:0000256" key="4">
    <source>
        <dbReference type="ARBA" id="ARBA00022452"/>
    </source>
</evidence>
<dbReference type="GO" id="GO:0015562">
    <property type="term" value="F:efflux transmembrane transporter activity"/>
    <property type="evidence" value="ECO:0007669"/>
    <property type="project" value="InterPro"/>
</dbReference>
<evidence type="ECO:0000256" key="6">
    <source>
        <dbReference type="ARBA" id="ARBA00023136"/>
    </source>
</evidence>
<organism evidence="9 10">
    <name type="scientific">Arcticibacter tournemirensis</name>
    <dbReference type="NCBI Taxonomy" id="699437"/>
    <lineage>
        <taxon>Bacteria</taxon>
        <taxon>Pseudomonadati</taxon>
        <taxon>Bacteroidota</taxon>
        <taxon>Sphingobacteriia</taxon>
        <taxon>Sphingobacteriales</taxon>
        <taxon>Sphingobacteriaceae</taxon>
        <taxon>Arcticibacter</taxon>
    </lineage>
</organism>
<evidence type="ECO:0000256" key="2">
    <source>
        <dbReference type="ARBA" id="ARBA00007613"/>
    </source>
</evidence>
<feature type="chain" id="PRO_5020973169" evidence="8">
    <location>
        <begin position="27"/>
        <end position="489"/>
    </location>
</feature>
<keyword evidence="7" id="KW-0998">Cell outer membrane</keyword>
<evidence type="ECO:0000256" key="7">
    <source>
        <dbReference type="ARBA" id="ARBA00023237"/>
    </source>
</evidence>
<dbReference type="Gene3D" id="1.20.1600.10">
    <property type="entry name" value="Outer membrane efflux proteins (OEP)"/>
    <property type="match status" value="1"/>
</dbReference>
<accession>A0A4Q0MF52</accession>
<sequence length="489" mass="56019">MSQNFIRSVLLFCLLFFCYTSGYSQSDSMSLDEAIQLAKENSFDYKVAINRFQTSTWDFKNYQVAFLPSLYLNGTVPNYNRTITKITLPNGEDTFVRQNQSYSSLNLGLSQQIAATGGRISLASSFNRLDVFGSSRFVNYSSIPVSVSYSQDAIGYNSFMWQRKIAPLQFSSAEKGLIISMEQISYQTVGYYFDMLTVQSIMKLDRQNLANADTLYEMAQERLKLGTVSKSDLLQLRLNVLNSENQLTNDSTSLVLARQKLTNYLSLPESTALFLKIPDNPHFFPLRYDDAIAEARKNSKAVIEFKLQRLEAERALAETKSQNNLKFNVQANFGLSNTSANIPGLFNNLESQQNILIGFSLPLLDWGQAKIRKERAKANLSMVENQVKHGEMEMEQEIALQAAKWNLLQRQVDVAAETQRISIENYEMEKQRYLMGNITINDLNAARQLKDNAANNYIGTLRRYWESYYIIRKLTLYDFEKNRKIVVFK</sequence>
<dbReference type="EMBL" id="RXOC01000002">
    <property type="protein sequence ID" value="RXF71823.1"/>
    <property type="molecule type" value="Genomic_DNA"/>
</dbReference>
<comment type="subcellular location">
    <subcellularLocation>
        <location evidence="1">Cell outer membrane</location>
    </subcellularLocation>
</comment>
<keyword evidence="5" id="KW-0812">Transmembrane</keyword>
<keyword evidence="8" id="KW-0732">Signal</keyword>
<proteinExistence type="inferred from homology"/>
<keyword evidence="3" id="KW-0813">Transport</keyword>
<evidence type="ECO:0000313" key="10">
    <source>
        <dbReference type="Proteomes" id="UP000290848"/>
    </source>
</evidence>
<dbReference type="GO" id="GO:0009279">
    <property type="term" value="C:cell outer membrane"/>
    <property type="evidence" value="ECO:0007669"/>
    <property type="project" value="UniProtKB-SubCell"/>
</dbReference>
<protein>
    <submittedName>
        <fullName evidence="9">TolC family protein</fullName>
    </submittedName>
</protein>
<keyword evidence="6" id="KW-0472">Membrane</keyword>
<dbReference type="InterPro" id="IPR051906">
    <property type="entry name" value="TolC-like"/>
</dbReference>
<comment type="caution">
    <text evidence="9">The sequence shown here is derived from an EMBL/GenBank/DDBJ whole genome shotgun (WGS) entry which is preliminary data.</text>
</comment>
<evidence type="ECO:0000256" key="3">
    <source>
        <dbReference type="ARBA" id="ARBA00022448"/>
    </source>
</evidence>
<evidence type="ECO:0000313" key="9">
    <source>
        <dbReference type="EMBL" id="RXF71823.1"/>
    </source>
</evidence>
<evidence type="ECO:0000256" key="8">
    <source>
        <dbReference type="SAM" id="SignalP"/>
    </source>
</evidence>
<name>A0A4Q0MF52_9SPHI</name>
<dbReference type="InterPro" id="IPR003423">
    <property type="entry name" value="OMP_efflux"/>
</dbReference>
<feature type="signal peptide" evidence="8">
    <location>
        <begin position="1"/>
        <end position="26"/>
    </location>
</feature>
<reference evidence="9 10" key="1">
    <citation type="submission" date="2018-12" db="EMBL/GenBank/DDBJ databases">
        <title>The Draft Genome Sequence of the Soil Bacterium Pedobacter tournemirensis R1.</title>
        <authorList>
            <person name="He J."/>
        </authorList>
    </citation>
    <scope>NUCLEOTIDE SEQUENCE [LARGE SCALE GENOMIC DNA]</scope>
    <source>
        <strain evidence="9 10">R1</strain>
    </source>
</reference>
<dbReference type="GO" id="GO:1990281">
    <property type="term" value="C:efflux pump complex"/>
    <property type="evidence" value="ECO:0007669"/>
    <property type="project" value="TreeGrafter"/>
</dbReference>
<gene>
    <name evidence="9" type="ORF">EKH83_03820</name>
</gene>
<dbReference type="Proteomes" id="UP000290848">
    <property type="component" value="Unassembled WGS sequence"/>
</dbReference>
<dbReference type="AlphaFoldDB" id="A0A4Q0MF52"/>
<dbReference type="RefSeq" id="WP_128768072.1">
    <property type="nucleotide sequence ID" value="NZ_RXOC01000002.1"/>
</dbReference>
<evidence type="ECO:0000256" key="1">
    <source>
        <dbReference type="ARBA" id="ARBA00004442"/>
    </source>
</evidence>
<dbReference type="SUPFAM" id="SSF56954">
    <property type="entry name" value="Outer membrane efflux proteins (OEP)"/>
    <property type="match status" value="1"/>
</dbReference>
<evidence type="ECO:0000256" key="5">
    <source>
        <dbReference type="ARBA" id="ARBA00022692"/>
    </source>
</evidence>
<dbReference type="PANTHER" id="PTHR30026:SF20">
    <property type="entry name" value="OUTER MEMBRANE PROTEIN TOLC"/>
    <property type="match status" value="1"/>
</dbReference>
<keyword evidence="4" id="KW-1134">Transmembrane beta strand</keyword>
<dbReference type="PANTHER" id="PTHR30026">
    <property type="entry name" value="OUTER MEMBRANE PROTEIN TOLC"/>
    <property type="match status" value="1"/>
</dbReference>
<comment type="similarity">
    <text evidence="2">Belongs to the outer membrane factor (OMF) (TC 1.B.17) family.</text>
</comment>